<evidence type="ECO:0000256" key="1">
    <source>
        <dbReference type="ARBA" id="ARBA00022669"/>
    </source>
</evidence>
<dbReference type="Gene3D" id="3.10.350.10">
    <property type="entry name" value="LysM domain"/>
    <property type="match status" value="5"/>
</dbReference>
<feature type="region of interest" description="Disordered" evidence="4">
    <location>
        <begin position="327"/>
        <end position="357"/>
    </location>
</feature>
<dbReference type="PROSITE" id="PS51782">
    <property type="entry name" value="LYSM"/>
    <property type="match status" value="4"/>
</dbReference>
<evidence type="ECO:0000256" key="2">
    <source>
        <dbReference type="ARBA" id="ARBA00023026"/>
    </source>
</evidence>
<name>A0ABR0SWY5_9HYPO</name>
<dbReference type="PANTHER" id="PTHR34997:SF1">
    <property type="entry name" value="PEPTIDOGLYCAN-BINDING LYSIN DOMAIN"/>
    <property type="match status" value="1"/>
</dbReference>
<gene>
    <name evidence="6" type="ORF">PT974_01981</name>
</gene>
<feature type="compositionally biased region" description="Low complexity" evidence="4">
    <location>
        <begin position="327"/>
        <end position="343"/>
    </location>
</feature>
<sequence length="428" mass="45380">MNVASLSLICTSSCVANTYHYATPTTYAINSTTGSPPAPTCATGKTYVTKADDSCNTIAEAQGVSTEALISLNGIDLDCKVMPAAGTSLCLPPPCATYQVQPSDNCTSIAAAANITLGQLLAWNPVISPRCGSLVPWAGRFICVSSPLGTVVVPGGNVVTTAVPVPTNTQGGSTTYCGQWYTIRQDDSCASISLAFSITLDDFYFLNAGVDKKTCNNLWLGYSYCVKAVGDIETYPGHTVSVPSTSFTRPPVQTETPPPVFYPPPDNAHAPGTIDGCDLWANAVDITLTQLRRWNPSLKEDNCVLLAQYSYCLIKKDDMNDPLTIATRTSTAPTTTTTSSTPTGSPPPAETQTGASKDCKAWHVVKTGDGCYDIAHPYSISLDDFYKWNPGVGSNCEHLWLGYAGEDVKGDKIIPVTGQIFTNNATET</sequence>
<dbReference type="Pfam" id="PF01476">
    <property type="entry name" value="LysM"/>
    <property type="match status" value="4"/>
</dbReference>
<dbReference type="Proteomes" id="UP001338125">
    <property type="component" value="Unassembled WGS sequence"/>
</dbReference>
<proteinExistence type="inferred from homology"/>
<evidence type="ECO:0000256" key="3">
    <source>
        <dbReference type="ARBA" id="ARBA00044955"/>
    </source>
</evidence>
<feature type="domain" description="LysM" evidence="5">
    <location>
        <begin position="179"/>
        <end position="226"/>
    </location>
</feature>
<dbReference type="InterPro" id="IPR052210">
    <property type="entry name" value="LysM1-like"/>
</dbReference>
<comment type="similarity">
    <text evidence="3">Belongs to the secreted LysM effector family.</text>
</comment>
<evidence type="ECO:0000313" key="6">
    <source>
        <dbReference type="EMBL" id="KAK5996644.1"/>
    </source>
</evidence>
<keyword evidence="7" id="KW-1185">Reference proteome</keyword>
<keyword evidence="1" id="KW-0147">Chitin-binding</keyword>
<feature type="domain" description="LysM" evidence="5">
    <location>
        <begin position="96"/>
        <end position="144"/>
    </location>
</feature>
<keyword evidence="2" id="KW-0843">Virulence</keyword>
<evidence type="ECO:0000313" key="7">
    <source>
        <dbReference type="Proteomes" id="UP001338125"/>
    </source>
</evidence>
<organism evidence="6 7">
    <name type="scientific">Cladobotryum mycophilum</name>
    <dbReference type="NCBI Taxonomy" id="491253"/>
    <lineage>
        <taxon>Eukaryota</taxon>
        <taxon>Fungi</taxon>
        <taxon>Dikarya</taxon>
        <taxon>Ascomycota</taxon>
        <taxon>Pezizomycotina</taxon>
        <taxon>Sordariomycetes</taxon>
        <taxon>Hypocreomycetidae</taxon>
        <taxon>Hypocreales</taxon>
        <taxon>Hypocreaceae</taxon>
        <taxon>Cladobotryum</taxon>
    </lineage>
</organism>
<feature type="domain" description="LysM" evidence="5">
    <location>
        <begin position="45"/>
        <end position="91"/>
    </location>
</feature>
<dbReference type="SUPFAM" id="SSF54106">
    <property type="entry name" value="LysM domain"/>
    <property type="match status" value="3"/>
</dbReference>
<evidence type="ECO:0000256" key="4">
    <source>
        <dbReference type="SAM" id="MobiDB-lite"/>
    </source>
</evidence>
<dbReference type="PANTHER" id="PTHR34997">
    <property type="entry name" value="AM15"/>
    <property type="match status" value="1"/>
</dbReference>
<accession>A0ABR0SWY5</accession>
<feature type="domain" description="LysM" evidence="5">
    <location>
        <begin position="361"/>
        <end position="407"/>
    </location>
</feature>
<dbReference type="EMBL" id="JAVFKD010000002">
    <property type="protein sequence ID" value="KAK5996644.1"/>
    <property type="molecule type" value="Genomic_DNA"/>
</dbReference>
<protein>
    <submittedName>
        <fullName evidence="6">LysM domain-containing protein</fullName>
    </submittedName>
</protein>
<reference evidence="6 7" key="1">
    <citation type="submission" date="2024-01" db="EMBL/GenBank/DDBJ databases">
        <title>Complete genome of Cladobotryum mycophilum ATHUM6906.</title>
        <authorList>
            <person name="Christinaki A.C."/>
            <person name="Myridakis A.I."/>
            <person name="Kouvelis V.N."/>
        </authorList>
    </citation>
    <scope>NUCLEOTIDE SEQUENCE [LARGE SCALE GENOMIC DNA]</scope>
    <source>
        <strain evidence="6 7">ATHUM6906</strain>
    </source>
</reference>
<dbReference type="SMART" id="SM00257">
    <property type="entry name" value="LysM"/>
    <property type="match status" value="4"/>
</dbReference>
<dbReference type="InterPro" id="IPR018392">
    <property type="entry name" value="LysM"/>
</dbReference>
<dbReference type="CDD" id="cd00118">
    <property type="entry name" value="LysM"/>
    <property type="match status" value="4"/>
</dbReference>
<dbReference type="InterPro" id="IPR036779">
    <property type="entry name" value="LysM_dom_sf"/>
</dbReference>
<evidence type="ECO:0000259" key="5">
    <source>
        <dbReference type="PROSITE" id="PS51782"/>
    </source>
</evidence>
<comment type="caution">
    <text evidence="6">The sequence shown here is derived from an EMBL/GenBank/DDBJ whole genome shotgun (WGS) entry which is preliminary data.</text>
</comment>